<dbReference type="PRINTS" id="PR00344">
    <property type="entry name" value="BCTRLSENSOR"/>
</dbReference>
<protein>
    <recommendedName>
        <fullName evidence="2">histidine kinase</fullName>
        <ecNumber evidence="2">2.7.13.3</ecNumber>
    </recommendedName>
</protein>
<dbReference type="Gene3D" id="3.30.565.10">
    <property type="entry name" value="Histidine kinase-like ATPase, C-terminal domain"/>
    <property type="match status" value="1"/>
</dbReference>
<dbReference type="InterPro" id="IPR003594">
    <property type="entry name" value="HATPase_dom"/>
</dbReference>
<dbReference type="EMBL" id="BMYU01000003">
    <property type="protein sequence ID" value="GGX38379.1"/>
    <property type="molecule type" value="Genomic_DNA"/>
</dbReference>
<evidence type="ECO:0000256" key="4">
    <source>
        <dbReference type="SAM" id="Phobius"/>
    </source>
</evidence>
<dbReference type="SMART" id="SM00387">
    <property type="entry name" value="HATPase_c"/>
    <property type="match status" value="1"/>
</dbReference>
<dbReference type="Gene3D" id="1.10.287.130">
    <property type="match status" value="1"/>
</dbReference>
<dbReference type="Pfam" id="PF02518">
    <property type="entry name" value="HATPase_c"/>
    <property type="match status" value="1"/>
</dbReference>
<feature type="transmembrane region" description="Helical" evidence="4">
    <location>
        <begin position="15"/>
        <end position="35"/>
    </location>
</feature>
<evidence type="ECO:0000259" key="5">
    <source>
        <dbReference type="PROSITE" id="PS50109"/>
    </source>
</evidence>
<keyword evidence="4" id="KW-0812">Transmembrane</keyword>
<dbReference type="SUPFAM" id="SSF55874">
    <property type="entry name" value="ATPase domain of HSP90 chaperone/DNA topoisomerase II/histidine kinase"/>
    <property type="match status" value="1"/>
</dbReference>
<feature type="transmembrane region" description="Helical" evidence="4">
    <location>
        <begin position="265"/>
        <end position="287"/>
    </location>
</feature>
<dbReference type="RefSeq" id="WP_189356529.1">
    <property type="nucleotide sequence ID" value="NZ_BMYU01000003.1"/>
</dbReference>
<keyword evidence="4" id="KW-0472">Membrane</keyword>
<sequence>MLNLRIRHYSLRQRMSMLGGYLALVISLFLSLLFFEHSSYLEDHKTSLGISEAEVQLLNLRRYEKDFMARMKPELLSKFQVQSERMSDKLDQWFSDLSQTGFRHPDMELLRKAMLAYRLNFLEYVEYRKQLGIFKNEGLQEDLNQLSSALLNSLPEKNSDSRALLTRLQSLHQVFLFDPEDDVVHEFERQATVLQSKLSTVQAEKLRLYRDAFQEAVRISSLMGYNENDGAHYLLRRAAHDMEARFSVLSDAVATHVEQRYQKRVFLIICSSVLLVALSALVLWRIAFNIATPLRQLKQDVELLRQGRRDLVFEFESDEIGKVFSSLRSFQSDLAQLDQMRAAEKQHQQVLLKEKQKLEQALAALKEAQGQLIQSEKLASLGSLVAGVAHEINTPLGIALTMGTTFSDHLKVFFHQMQTGQLRRSYVEEFQHDAEEGLQVMQTALHRAAHLIQSFKQVAVDQASEERRFFNLLQTVQGILQTMHHMVKRRDLEIQVMIPEDIFLDSYPGPFGQVISNFINNALLHAFAEEQHGVITISAVQEDEKVFVSFSDNGAGIAAKNLSRIFEPFFTTKLGQGGSGLGLNIVYNIVTGILEGEISVKSVPGEGTCFYLMLPLKVHTKEIADE</sequence>
<evidence type="ECO:0000256" key="1">
    <source>
        <dbReference type="ARBA" id="ARBA00000085"/>
    </source>
</evidence>
<evidence type="ECO:0000256" key="3">
    <source>
        <dbReference type="SAM" id="Coils"/>
    </source>
</evidence>
<keyword evidence="3" id="KW-0175">Coiled coil</keyword>
<dbReference type="Gene3D" id="6.10.340.10">
    <property type="match status" value="1"/>
</dbReference>
<dbReference type="EC" id="2.7.13.3" evidence="2"/>
<keyword evidence="7" id="KW-1185">Reference proteome</keyword>
<comment type="caution">
    <text evidence="6">The sequence shown here is derived from an EMBL/GenBank/DDBJ whole genome shotgun (WGS) entry which is preliminary data.</text>
</comment>
<dbReference type="InterPro" id="IPR036890">
    <property type="entry name" value="HATPase_C_sf"/>
</dbReference>
<accession>A0ABQ2XZ83</accession>
<dbReference type="SUPFAM" id="SSF47384">
    <property type="entry name" value="Homodimeric domain of signal transducing histidine kinase"/>
    <property type="match status" value="1"/>
</dbReference>
<dbReference type="InterPro" id="IPR005467">
    <property type="entry name" value="His_kinase_dom"/>
</dbReference>
<dbReference type="Proteomes" id="UP000653343">
    <property type="component" value="Unassembled WGS sequence"/>
</dbReference>
<gene>
    <name evidence="6" type="ORF">GCM10010946_15780</name>
</gene>
<dbReference type="PROSITE" id="PS50109">
    <property type="entry name" value="HIS_KIN"/>
    <property type="match status" value="1"/>
</dbReference>
<dbReference type="PANTHER" id="PTHR43065:SF47">
    <property type="match status" value="1"/>
</dbReference>
<evidence type="ECO:0000256" key="2">
    <source>
        <dbReference type="ARBA" id="ARBA00012438"/>
    </source>
</evidence>
<comment type="catalytic activity">
    <reaction evidence="1">
        <text>ATP + protein L-histidine = ADP + protein N-phospho-L-histidine.</text>
        <dbReference type="EC" id="2.7.13.3"/>
    </reaction>
</comment>
<feature type="domain" description="Histidine kinase" evidence="5">
    <location>
        <begin position="387"/>
        <end position="618"/>
    </location>
</feature>
<evidence type="ECO:0000313" key="7">
    <source>
        <dbReference type="Proteomes" id="UP000653343"/>
    </source>
</evidence>
<dbReference type="InterPro" id="IPR036097">
    <property type="entry name" value="HisK_dim/P_sf"/>
</dbReference>
<reference evidence="7" key="1">
    <citation type="journal article" date="2019" name="Int. J. Syst. Evol. Microbiol.">
        <title>The Global Catalogue of Microorganisms (GCM) 10K type strain sequencing project: providing services to taxonomists for standard genome sequencing and annotation.</title>
        <authorList>
            <consortium name="The Broad Institute Genomics Platform"/>
            <consortium name="The Broad Institute Genome Sequencing Center for Infectious Disease"/>
            <person name="Wu L."/>
            <person name="Ma J."/>
        </authorList>
    </citation>
    <scope>NUCLEOTIDE SEQUENCE [LARGE SCALE GENOMIC DNA]</scope>
    <source>
        <strain evidence="7">KCTC 23917</strain>
    </source>
</reference>
<dbReference type="InterPro" id="IPR004358">
    <property type="entry name" value="Sig_transdc_His_kin-like_C"/>
</dbReference>
<dbReference type="PANTHER" id="PTHR43065">
    <property type="entry name" value="SENSOR HISTIDINE KINASE"/>
    <property type="match status" value="1"/>
</dbReference>
<proteinExistence type="predicted"/>
<keyword evidence="4" id="KW-1133">Transmembrane helix</keyword>
<feature type="coiled-coil region" evidence="3">
    <location>
        <begin position="348"/>
        <end position="378"/>
    </location>
</feature>
<organism evidence="6 7">
    <name type="scientific">Undibacterium squillarum</name>
    <dbReference type="NCBI Taxonomy" id="1131567"/>
    <lineage>
        <taxon>Bacteria</taxon>
        <taxon>Pseudomonadati</taxon>
        <taxon>Pseudomonadota</taxon>
        <taxon>Betaproteobacteria</taxon>
        <taxon>Burkholderiales</taxon>
        <taxon>Oxalobacteraceae</taxon>
        <taxon>Undibacterium</taxon>
    </lineage>
</organism>
<name>A0ABQ2XZ83_9BURK</name>
<evidence type="ECO:0000313" key="6">
    <source>
        <dbReference type="EMBL" id="GGX38379.1"/>
    </source>
</evidence>